<name>A0A9W2X755_PHYMC</name>
<evidence type="ECO:0000256" key="1">
    <source>
        <dbReference type="SAM" id="MobiDB-lite"/>
    </source>
</evidence>
<accession>A0A9W2X755</accession>
<dbReference type="Proteomes" id="UP000248484">
    <property type="component" value="Chromosome 16"/>
</dbReference>
<feature type="region of interest" description="Disordered" evidence="1">
    <location>
        <begin position="1"/>
        <end position="36"/>
    </location>
</feature>
<gene>
    <name evidence="3" type="primary">LOC129392866</name>
</gene>
<reference evidence="3" key="1">
    <citation type="submission" date="2025-08" db="UniProtKB">
        <authorList>
            <consortium name="RefSeq"/>
        </authorList>
    </citation>
    <scope>IDENTIFICATION</scope>
    <source>
        <tissue evidence="3">Muscle</tissue>
    </source>
</reference>
<proteinExistence type="predicted"/>
<dbReference type="RefSeq" id="XP_054947361.1">
    <property type="nucleotide sequence ID" value="XM_055091386.1"/>
</dbReference>
<evidence type="ECO:0000313" key="2">
    <source>
        <dbReference type="Proteomes" id="UP000248484"/>
    </source>
</evidence>
<dbReference type="KEGG" id="pcad:129392866"/>
<evidence type="ECO:0000313" key="3">
    <source>
        <dbReference type="RefSeq" id="XP_054947361.1"/>
    </source>
</evidence>
<organism evidence="2 3">
    <name type="scientific">Physeter macrocephalus</name>
    <name type="common">Sperm whale</name>
    <name type="synonym">Physeter catodon</name>
    <dbReference type="NCBI Taxonomy" id="9755"/>
    <lineage>
        <taxon>Eukaryota</taxon>
        <taxon>Metazoa</taxon>
        <taxon>Chordata</taxon>
        <taxon>Craniata</taxon>
        <taxon>Vertebrata</taxon>
        <taxon>Euteleostomi</taxon>
        <taxon>Mammalia</taxon>
        <taxon>Eutheria</taxon>
        <taxon>Laurasiatheria</taxon>
        <taxon>Artiodactyla</taxon>
        <taxon>Whippomorpha</taxon>
        <taxon>Cetacea</taxon>
        <taxon>Odontoceti</taxon>
        <taxon>Physeteridae</taxon>
        <taxon>Physeter</taxon>
    </lineage>
</organism>
<dbReference type="AlphaFoldDB" id="A0A9W2X755"/>
<keyword evidence="2" id="KW-1185">Reference proteome</keyword>
<sequence length="76" mass="8231">MAPRWMEGEPEPPTRPCPLSTTSLSQKVPDEDQETGPNTFVIRCLHWTTVIKKTIHVDSPEGAVACPSQNAGNSTG</sequence>
<protein>
    <submittedName>
        <fullName evidence="3">RAC-gamma serine/threonine-protein kinase-like</fullName>
    </submittedName>
</protein>
<dbReference type="GeneID" id="129392866"/>